<dbReference type="EMBL" id="AWQX01000214">
    <property type="protein sequence ID" value="EST27270.1"/>
    <property type="molecule type" value="Genomic_DNA"/>
</dbReference>
<name>V6K520_STRRC</name>
<proteinExistence type="predicted"/>
<evidence type="ECO:0000313" key="2">
    <source>
        <dbReference type="Proteomes" id="UP000017984"/>
    </source>
</evidence>
<organism evidence="1 2">
    <name type="scientific">Streptomyces roseochromogenus subsp. oscitans DS 12.976</name>
    <dbReference type="NCBI Taxonomy" id="1352936"/>
    <lineage>
        <taxon>Bacteria</taxon>
        <taxon>Bacillati</taxon>
        <taxon>Actinomycetota</taxon>
        <taxon>Actinomycetes</taxon>
        <taxon>Kitasatosporales</taxon>
        <taxon>Streptomycetaceae</taxon>
        <taxon>Streptomyces</taxon>
    </lineage>
</organism>
<dbReference type="STRING" id="1352936.M878_25055"/>
<dbReference type="AlphaFoldDB" id="V6K520"/>
<reference evidence="1 2" key="1">
    <citation type="journal article" date="2014" name="Genome Announc.">
        <title>Draft Genome Sequence of Streptomyces roseochromogenes subsp. oscitans DS 12.976, Producer of the Aminocoumarin Antibiotic Clorobiocin.</title>
        <authorList>
            <person name="Ruckert C."/>
            <person name="Kalinowski J."/>
            <person name="Heide L."/>
            <person name="Apel A.K."/>
        </authorList>
    </citation>
    <scope>NUCLEOTIDE SEQUENCE [LARGE SCALE GENOMIC DNA]</scope>
    <source>
        <strain evidence="1 2">DS 12.976</strain>
    </source>
</reference>
<dbReference type="PATRIC" id="fig|1352936.5.peg.5222"/>
<keyword evidence="2" id="KW-1185">Reference proteome</keyword>
<dbReference type="HOGENOM" id="CLU_153931_0_0_11"/>
<protein>
    <submittedName>
        <fullName evidence="1">Uncharacterized protein</fullName>
    </submittedName>
</protein>
<evidence type="ECO:0000313" key="1">
    <source>
        <dbReference type="EMBL" id="EST27270.1"/>
    </source>
</evidence>
<dbReference type="Proteomes" id="UP000017984">
    <property type="component" value="Chromosome"/>
</dbReference>
<comment type="caution">
    <text evidence="1">The sequence shown here is derived from an EMBL/GenBank/DDBJ whole genome shotgun (WGS) entry which is preliminary data.</text>
</comment>
<sequence>MILSMYLVHARLRAAAGTAVPADVADIVTRHADADTSLEHVSVHNDTGTGLVLGLFLLARSLEAAEHSALQVCLRALSHAPQLRAFTLLQCSAEAPFAYYEELLAGEVTARE</sequence>
<gene>
    <name evidence="1" type="ORF">M878_25055</name>
</gene>
<accession>V6K520</accession>